<proteinExistence type="predicted"/>
<comment type="caution">
    <text evidence="1">The sequence shown here is derived from an EMBL/GenBank/DDBJ whole genome shotgun (WGS) entry which is preliminary data.</text>
</comment>
<evidence type="ECO:0000313" key="2">
    <source>
        <dbReference type="Proteomes" id="UP000572635"/>
    </source>
</evidence>
<organism evidence="1 2">
    <name type="scientific">Nocardiopsis composta</name>
    <dbReference type="NCBI Taxonomy" id="157465"/>
    <lineage>
        <taxon>Bacteria</taxon>
        <taxon>Bacillati</taxon>
        <taxon>Actinomycetota</taxon>
        <taxon>Actinomycetes</taxon>
        <taxon>Streptosporangiales</taxon>
        <taxon>Nocardiopsidaceae</taxon>
        <taxon>Nocardiopsis</taxon>
    </lineage>
</organism>
<protein>
    <submittedName>
        <fullName evidence="1">Uncharacterized protein</fullName>
    </submittedName>
</protein>
<reference evidence="1 2" key="1">
    <citation type="submission" date="2020-08" db="EMBL/GenBank/DDBJ databases">
        <title>Sequencing the genomes of 1000 actinobacteria strains.</title>
        <authorList>
            <person name="Klenk H.-P."/>
        </authorList>
    </citation>
    <scope>NUCLEOTIDE SEQUENCE [LARGE SCALE GENOMIC DNA]</scope>
    <source>
        <strain evidence="1 2">DSM 44551</strain>
    </source>
</reference>
<keyword evidence="2" id="KW-1185">Reference proteome</keyword>
<sequence>MSDFSAFVAAVRAGDPDECNATVRAAFRETAELPAEEIAARTAELAELIGSDPVPVDCAAYPALVGGALVESGHGAGPAGPAALRRLAGAAPDLRSFLRALPGPDGAGGAPEPGRVDDGQAARITRELGDGGAAVRAWRALDLLGRAVLTFLNVEEVRDGLRADPEVSAVLRALCTELDEAVGGYRPALLLLDLNEVDTLLVLDRESGRGFRIRPTGVTDTDQLHALLAGALIGPQGRGLPGTPPAPEVVAVFRDQDPPEGEEVPVRGAWTLHDADGYWLTGSRHPASVPDLDGERVVVLDPVTMQTQWYAGRAFPMVRAGLEVLAELPADEARSWLDRVTPARVI</sequence>
<evidence type="ECO:0000313" key="1">
    <source>
        <dbReference type="EMBL" id="MBB5431755.1"/>
    </source>
</evidence>
<accession>A0A7W8VD82</accession>
<gene>
    <name evidence="1" type="ORF">HDA36_001839</name>
</gene>
<dbReference type="RefSeq" id="WP_184391419.1">
    <property type="nucleotide sequence ID" value="NZ_BAAAJD010000099.1"/>
</dbReference>
<dbReference type="Proteomes" id="UP000572635">
    <property type="component" value="Unassembled WGS sequence"/>
</dbReference>
<dbReference type="AlphaFoldDB" id="A0A7W8VD82"/>
<name>A0A7W8VD82_9ACTN</name>
<dbReference type="EMBL" id="JACHDB010000001">
    <property type="protein sequence ID" value="MBB5431755.1"/>
    <property type="molecule type" value="Genomic_DNA"/>
</dbReference>